<gene>
    <name evidence="11" type="ORF">HGRIS_007063</name>
</gene>
<name>A0ABR3JBN4_9AGAR</name>
<dbReference type="SUPFAM" id="SSF56112">
    <property type="entry name" value="Protein kinase-like (PK-like)"/>
    <property type="match status" value="1"/>
</dbReference>
<evidence type="ECO:0000256" key="9">
    <source>
        <dbReference type="PROSITE-ProRule" id="PRU10141"/>
    </source>
</evidence>
<dbReference type="PROSITE" id="PS00108">
    <property type="entry name" value="PROTEIN_KINASE_ST"/>
    <property type="match status" value="1"/>
</dbReference>
<feature type="binding site" evidence="9">
    <location>
        <position position="171"/>
    </location>
    <ligand>
        <name>ATP</name>
        <dbReference type="ChEBI" id="CHEBI:30616"/>
    </ligand>
</feature>
<dbReference type="EMBL" id="JASNQZ010000010">
    <property type="protein sequence ID" value="KAL0952838.1"/>
    <property type="molecule type" value="Genomic_DNA"/>
</dbReference>
<dbReference type="InterPro" id="IPR008271">
    <property type="entry name" value="Ser/Thr_kinase_AS"/>
</dbReference>
<dbReference type="Gene3D" id="3.30.200.20">
    <property type="entry name" value="Phosphorylase Kinase, domain 1"/>
    <property type="match status" value="1"/>
</dbReference>
<keyword evidence="5" id="KW-0418">Kinase</keyword>
<feature type="domain" description="Protein kinase" evidence="10">
    <location>
        <begin position="140"/>
        <end position="500"/>
    </location>
</feature>
<evidence type="ECO:0000256" key="1">
    <source>
        <dbReference type="ARBA" id="ARBA00012513"/>
    </source>
</evidence>
<dbReference type="EC" id="2.7.11.1" evidence="1"/>
<dbReference type="Gene3D" id="1.10.510.10">
    <property type="entry name" value="Transferase(Phosphotransferase) domain 1"/>
    <property type="match status" value="1"/>
</dbReference>
<dbReference type="InterPro" id="IPR017441">
    <property type="entry name" value="Protein_kinase_ATP_BS"/>
</dbReference>
<evidence type="ECO:0000259" key="10">
    <source>
        <dbReference type="PROSITE" id="PS50011"/>
    </source>
</evidence>
<reference evidence="12" key="1">
    <citation type="submission" date="2024-06" db="EMBL/GenBank/DDBJ databases">
        <title>Multi-omics analyses provide insights into the biosynthesis of the anticancer antibiotic pleurotin in Hohenbuehelia grisea.</title>
        <authorList>
            <person name="Weaver J.A."/>
            <person name="Alberti F."/>
        </authorList>
    </citation>
    <scope>NUCLEOTIDE SEQUENCE [LARGE SCALE GENOMIC DNA]</scope>
    <source>
        <strain evidence="12">T-177</strain>
    </source>
</reference>
<dbReference type="InterPro" id="IPR000719">
    <property type="entry name" value="Prot_kinase_dom"/>
</dbReference>
<evidence type="ECO:0000256" key="5">
    <source>
        <dbReference type="ARBA" id="ARBA00022777"/>
    </source>
</evidence>
<sequence length="510" mass="55804">MIRAPLDCYRGVWTQGIINMALTLRQLLYRNYRGLFIPNSSSNTMFLLKAAASKFRGIASKPTVTPSSSPLQAPLSQASVVANPPGVVPFDESINIARIRDEDGDHFQCDEEPFMLGVPYAPGYMPIQFGTILVGEKAQYKVLRKLGWGTTSSVWLAQRVESSDESFVAIKVLTCSGSAAIFQEFNYELVAFASMDLDTKDHPGKAFCVRNVETFATDSEHGGHLCIVTEPYAVFLPLTRELPVKGFVRSPFAKTVIKQVLLALDFFHSLGFVHTDIKADNLLIPLSGHHKDIAAWLKDYPSSTYPPRNEPALWPVPIVTSKTEPIPPLGLTSPEGLVVHLADYGSSIPVFNITPGMCAMPTILRAPEIILEHTWGKPVDVWAVGCLTLELLTGQPIFNIDRTDDLSFTDVHLARIAELAGPFPPQFLEACKRRADFFGSAGDLLRPHSLPLQSSITDRLASTGLCGEELAGASDFILRALTIDPSKRPSASDLLADKWLQSGGFEQPPA</sequence>
<dbReference type="PANTHER" id="PTHR47634:SF9">
    <property type="entry name" value="PROTEIN KINASE DOMAIN-CONTAINING PROTEIN-RELATED"/>
    <property type="match status" value="1"/>
</dbReference>
<dbReference type="InterPro" id="IPR051334">
    <property type="entry name" value="SRPK"/>
</dbReference>
<dbReference type="PROSITE" id="PS50011">
    <property type="entry name" value="PROTEIN_KINASE_DOM"/>
    <property type="match status" value="1"/>
</dbReference>
<dbReference type="PANTHER" id="PTHR47634">
    <property type="entry name" value="PROTEIN KINASE DOMAIN-CONTAINING PROTEIN-RELATED"/>
    <property type="match status" value="1"/>
</dbReference>
<dbReference type="Pfam" id="PF00069">
    <property type="entry name" value="Pkinase"/>
    <property type="match status" value="2"/>
</dbReference>
<evidence type="ECO:0000313" key="12">
    <source>
        <dbReference type="Proteomes" id="UP001556367"/>
    </source>
</evidence>
<evidence type="ECO:0000256" key="4">
    <source>
        <dbReference type="ARBA" id="ARBA00022741"/>
    </source>
</evidence>
<evidence type="ECO:0000256" key="3">
    <source>
        <dbReference type="ARBA" id="ARBA00022679"/>
    </source>
</evidence>
<evidence type="ECO:0000256" key="2">
    <source>
        <dbReference type="ARBA" id="ARBA00022527"/>
    </source>
</evidence>
<dbReference type="Proteomes" id="UP001556367">
    <property type="component" value="Unassembled WGS sequence"/>
</dbReference>
<evidence type="ECO:0000256" key="8">
    <source>
        <dbReference type="ARBA" id="ARBA00048679"/>
    </source>
</evidence>
<evidence type="ECO:0000313" key="11">
    <source>
        <dbReference type="EMBL" id="KAL0952838.1"/>
    </source>
</evidence>
<evidence type="ECO:0000256" key="6">
    <source>
        <dbReference type="ARBA" id="ARBA00022840"/>
    </source>
</evidence>
<comment type="catalytic activity">
    <reaction evidence="8">
        <text>L-seryl-[protein] + ATP = O-phospho-L-seryl-[protein] + ADP + H(+)</text>
        <dbReference type="Rhea" id="RHEA:17989"/>
        <dbReference type="Rhea" id="RHEA-COMP:9863"/>
        <dbReference type="Rhea" id="RHEA-COMP:11604"/>
        <dbReference type="ChEBI" id="CHEBI:15378"/>
        <dbReference type="ChEBI" id="CHEBI:29999"/>
        <dbReference type="ChEBI" id="CHEBI:30616"/>
        <dbReference type="ChEBI" id="CHEBI:83421"/>
        <dbReference type="ChEBI" id="CHEBI:456216"/>
        <dbReference type="EC" id="2.7.11.1"/>
    </reaction>
</comment>
<dbReference type="SMART" id="SM00220">
    <property type="entry name" value="S_TKc"/>
    <property type="match status" value="1"/>
</dbReference>
<comment type="catalytic activity">
    <reaction evidence="7">
        <text>L-threonyl-[protein] + ATP = O-phospho-L-threonyl-[protein] + ADP + H(+)</text>
        <dbReference type="Rhea" id="RHEA:46608"/>
        <dbReference type="Rhea" id="RHEA-COMP:11060"/>
        <dbReference type="Rhea" id="RHEA-COMP:11605"/>
        <dbReference type="ChEBI" id="CHEBI:15378"/>
        <dbReference type="ChEBI" id="CHEBI:30013"/>
        <dbReference type="ChEBI" id="CHEBI:30616"/>
        <dbReference type="ChEBI" id="CHEBI:61977"/>
        <dbReference type="ChEBI" id="CHEBI:456216"/>
        <dbReference type="EC" id="2.7.11.1"/>
    </reaction>
</comment>
<proteinExistence type="predicted"/>
<keyword evidence="3" id="KW-0808">Transferase</keyword>
<keyword evidence="6 9" id="KW-0067">ATP-binding</keyword>
<protein>
    <recommendedName>
        <fullName evidence="1">non-specific serine/threonine protein kinase</fullName>
        <ecNumber evidence="1">2.7.11.1</ecNumber>
    </recommendedName>
</protein>
<dbReference type="InterPro" id="IPR011009">
    <property type="entry name" value="Kinase-like_dom_sf"/>
</dbReference>
<comment type="caution">
    <text evidence="11">The sequence shown here is derived from an EMBL/GenBank/DDBJ whole genome shotgun (WGS) entry which is preliminary data.</text>
</comment>
<keyword evidence="4 9" id="KW-0547">Nucleotide-binding</keyword>
<dbReference type="PROSITE" id="PS00107">
    <property type="entry name" value="PROTEIN_KINASE_ATP"/>
    <property type="match status" value="1"/>
</dbReference>
<accession>A0ABR3JBN4</accession>
<keyword evidence="12" id="KW-1185">Reference proteome</keyword>
<organism evidence="11 12">
    <name type="scientific">Hohenbuehelia grisea</name>
    <dbReference type="NCBI Taxonomy" id="104357"/>
    <lineage>
        <taxon>Eukaryota</taxon>
        <taxon>Fungi</taxon>
        <taxon>Dikarya</taxon>
        <taxon>Basidiomycota</taxon>
        <taxon>Agaricomycotina</taxon>
        <taxon>Agaricomycetes</taxon>
        <taxon>Agaricomycetidae</taxon>
        <taxon>Agaricales</taxon>
        <taxon>Pleurotineae</taxon>
        <taxon>Pleurotaceae</taxon>
        <taxon>Hohenbuehelia</taxon>
    </lineage>
</organism>
<evidence type="ECO:0000256" key="7">
    <source>
        <dbReference type="ARBA" id="ARBA00047899"/>
    </source>
</evidence>
<keyword evidence="2" id="KW-0723">Serine/threonine-protein kinase</keyword>